<sequence>MSEEQYDFDVIVVGGGIAGSVSAYLLAKAGHEVLLIERGVEPGSKNLSGGILYSRIMEQIFPNFLESAPIERRITRNCLSFLNEDSAVNVDYWDQRLADPVNAVSVLRAKFDPWLAEQCEEIGVTVMPGIKVDELILESNRVVGVRAGEDELRARIVIAADGVNSFLAEYAGLRSRNRANQLGVGVKSVIRIGEDIIKERFNLRDDEGAAYAIVGDCTQGVAGGGFMYTNKDSISIGVVLMLEDLQKRELASSDIHDHFVTHPFIAPFLKDGELLEYGCHLVAEGGKEMQHDLVHDGLVLIGDAAGLTLNTGFTVRGMDLAACSAKAAAQAVNEALNQKDYSKEKLQTYVSYFNDSFAGKDMETYKRAPAFLEHNKEMYGDIGKLIADVLFGVYNLDLSPRKSLIKTALTAFKQSGLKMKRLARIGYEAVRGL</sequence>
<dbReference type="InterPro" id="IPR002938">
    <property type="entry name" value="FAD-bd"/>
</dbReference>
<keyword evidence="8" id="KW-1185">Reference proteome</keyword>
<evidence type="ECO:0000256" key="2">
    <source>
        <dbReference type="ARBA" id="ARBA00006796"/>
    </source>
</evidence>
<evidence type="ECO:0000313" key="7">
    <source>
        <dbReference type="EMBL" id="QJC22279.1"/>
    </source>
</evidence>
<dbReference type="SUPFAM" id="SSF54373">
    <property type="entry name" value="FAD-linked reductases, C-terminal domain"/>
    <property type="match status" value="1"/>
</dbReference>
<dbReference type="KEGG" id="arca:HC352_06995"/>
<dbReference type="GO" id="GO:0071949">
    <property type="term" value="F:FAD binding"/>
    <property type="evidence" value="ECO:0007669"/>
    <property type="project" value="InterPro"/>
</dbReference>
<comment type="cofactor">
    <cofactor evidence="1">
        <name>FAD</name>
        <dbReference type="ChEBI" id="CHEBI:57692"/>
    </cofactor>
</comment>
<evidence type="ECO:0000256" key="1">
    <source>
        <dbReference type="ARBA" id="ARBA00001974"/>
    </source>
</evidence>
<gene>
    <name evidence="7" type="ORF">HC352_06995</name>
</gene>
<proteinExistence type="inferred from homology"/>
<dbReference type="RefSeq" id="WP_168918206.1">
    <property type="nucleotide sequence ID" value="NZ_CP050804.1"/>
</dbReference>
<dbReference type="Gene3D" id="3.50.50.60">
    <property type="entry name" value="FAD/NAD(P)-binding domain"/>
    <property type="match status" value="1"/>
</dbReference>
<feature type="domain" description="FAD-binding" evidence="6">
    <location>
        <begin position="8"/>
        <end position="179"/>
    </location>
</feature>
<keyword evidence="3" id="KW-0285">Flavoprotein</keyword>
<dbReference type="AlphaFoldDB" id="A0A6H2EMI1"/>
<dbReference type="Pfam" id="PF01494">
    <property type="entry name" value="FAD_binding_3"/>
    <property type="match status" value="1"/>
</dbReference>
<dbReference type="GO" id="GO:0016491">
    <property type="term" value="F:oxidoreductase activity"/>
    <property type="evidence" value="ECO:0007669"/>
    <property type="project" value="UniProtKB-KW"/>
</dbReference>
<dbReference type="PRINTS" id="PR00420">
    <property type="entry name" value="RNGMNOXGNASE"/>
</dbReference>
<name>A0A6H2EMI1_9ACTO</name>
<reference evidence="7 8" key="1">
    <citation type="submission" date="2020-03" db="EMBL/GenBank/DDBJ databases">
        <title>Complete genome of Arcanobacterium buesumensis sp. nov. strain 2701.</title>
        <authorList>
            <person name="Borowiak M."/>
            <person name="Alssahen M."/>
            <person name="Laemmler C."/>
            <person name="Malorny B."/>
            <person name="Hassan A."/>
            <person name="Prenger-Berninghoff E."/>
            <person name="Ploetz M."/>
            <person name="Abdulmawjood A."/>
        </authorList>
    </citation>
    <scope>NUCLEOTIDE SEQUENCE [LARGE SCALE GENOMIC DNA]</scope>
    <source>
        <strain evidence="7 8">2701</strain>
    </source>
</reference>
<accession>A0A6H2EMI1</accession>
<dbReference type="SUPFAM" id="SSF51905">
    <property type="entry name" value="FAD/NAD(P)-binding domain"/>
    <property type="match status" value="1"/>
</dbReference>
<dbReference type="Proteomes" id="UP000502298">
    <property type="component" value="Chromosome"/>
</dbReference>
<dbReference type="PANTHER" id="PTHR43624:SF2">
    <property type="entry name" value="ELECTRON TRANSFER FLAVOPROTEIN-QUINONE OXIDOREDUCTASE YDIS-RELATED"/>
    <property type="match status" value="1"/>
</dbReference>
<evidence type="ECO:0000313" key="8">
    <source>
        <dbReference type="Proteomes" id="UP000502298"/>
    </source>
</evidence>
<evidence type="ECO:0000256" key="3">
    <source>
        <dbReference type="ARBA" id="ARBA00022630"/>
    </source>
</evidence>
<protein>
    <submittedName>
        <fullName evidence="7">FAD-dependent oxidoreductase</fullName>
    </submittedName>
</protein>
<dbReference type="EMBL" id="CP050804">
    <property type="protein sequence ID" value="QJC22279.1"/>
    <property type="molecule type" value="Genomic_DNA"/>
</dbReference>
<organism evidence="7 8">
    <name type="scientific">Arcanobacterium buesumense</name>
    <dbReference type="NCBI Taxonomy" id="2722751"/>
    <lineage>
        <taxon>Bacteria</taxon>
        <taxon>Bacillati</taxon>
        <taxon>Actinomycetota</taxon>
        <taxon>Actinomycetes</taxon>
        <taxon>Actinomycetales</taxon>
        <taxon>Actinomycetaceae</taxon>
        <taxon>Arcanobacterium</taxon>
    </lineage>
</organism>
<dbReference type="InterPro" id="IPR036188">
    <property type="entry name" value="FAD/NAD-bd_sf"/>
</dbReference>
<dbReference type="PANTHER" id="PTHR43624">
    <property type="entry name" value="ELECTRON TRANSFER FLAVOPROTEIN-QUINONE OXIDOREDUCTASE YDIS-RELATED"/>
    <property type="match status" value="1"/>
</dbReference>
<evidence type="ECO:0000256" key="5">
    <source>
        <dbReference type="ARBA" id="ARBA00023002"/>
    </source>
</evidence>
<evidence type="ECO:0000256" key="4">
    <source>
        <dbReference type="ARBA" id="ARBA00022827"/>
    </source>
</evidence>
<keyword evidence="4" id="KW-0274">FAD</keyword>
<dbReference type="InterPro" id="IPR039651">
    <property type="entry name" value="FixC-like"/>
</dbReference>
<comment type="similarity">
    <text evidence="2">Belongs to the ETF-QO/FixC family.</text>
</comment>
<keyword evidence="5" id="KW-0560">Oxidoreductase</keyword>
<evidence type="ECO:0000259" key="6">
    <source>
        <dbReference type="Pfam" id="PF01494"/>
    </source>
</evidence>